<dbReference type="InterPro" id="IPR011053">
    <property type="entry name" value="Single_hybrid_motif"/>
</dbReference>
<evidence type="ECO:0008006" key="3">
    <source>
        <dbReference type="Google" id="ProtNLM"/>
    </source>
</evidence>
<dbReference type="GO" id="GO:1990281">
    <property type="term" value="C:efflux pump complex"/>
    <property type="evidence" value="ECO:0007669"/>
    <property type="project" value="TreeGrafter"/>
</dbReference>
<evidence type="ECO:0000313" key="2">
    <source>
        <dbReference type="Proteomes" id="UP000190683"/>
    </source>
</evidence>
<dbReference type="EMBL" id="MUYV01000007">
    <property type="protein sequence ID" value="OOS24820.1"/>
    <property type="molecule type" value="Genomic_DNA"/>
</dbReference>
<keyword evidence="2" id="KW-1185">Reference proteome</keyword>
<dbReference type="AlphaFoldDB" id="A0A1T0CR58"/>
<name>A0A1T0CR58_9GAMM</name>
<evidence type="ECO:0000313" key="1">
    <source>
        <dbReference type="EMBL" id="OOS24820.1"/>
    </source>
</evidence>
<reference evidence="1 2" key="1">
    <citation type="submission" date="2017-02" db="EMBL/GenBank/DDBJ databases">
        <title>Draft genome sequence of Moraxella porci CCUG 54912T type strain.</title>
        <authorList>
            <person name="Salva-Serra F."/>
            <person name="Engstrom-Jakobsson H."/>
            <person name="Thorell K."/>
            <person name="Jaen-Luchoro D."/>
            <person name="Gonzales-Siles L."/>
            <person name="Karlsson R."/>
            <person name="Yazdan S."/>
            <person name="Boulund F."/>
            <person name="Johnning A."/>
            <person name="Engstrand L."/>
            <person name="Kristiansson E."/>
            <person name="Moore E."/>
        </authorList>
    </citation>
    <scope>NUCLEOTIDE SEQUENCE [LARGE SCALE GENOMIC DNA]</scope>
    <source>
        <strain evidence="1 2">CCUG 54912</strain>
    </source>
</reference>
<organism evidence="1 2">
    <name type="scientific">Moraxella porci DSM 25326</name>
    <dbReference type="NCBI Taxonomy" id="573983"/>
    <lineage>
        <taxon>Bacteria</taxon>
        <taxon>Pseudomonadati</taxon>
        <taxon>Pseudomonadota</taxon>
        <taxon>Gammaproteobacteria</taxon>
        <taxon>Moraxellales</taxon>
        <taxon>Moraxellaceae</taxon>
        <taxon>Moraxella</taxon>
    </lineage>
</organism>
<sequence length="276" mass="30329">MTVKMSKYQPSFAFDGTIIPAKSAVMDLIDAAQVNEVFVQAGDEVTAGDVLLSYTPDMLTDNAANQSDELHLTAEFDGTITQLHAVSGTHYPKKTPLVEIQDLNALKFISRLSATLMDYIKVGDAVTFGVDGVTHTGQISQVVSASNDNRLIDVHVMIPLEPAQDPNDLLGRSVVGHIDYGQIQVGVMMPKMAVYDAQMNAIDLEPFAKPPHKPESPIDGQIWVIKQNHRLALSPVKLLEYYPKNQQFLVQGITEDSLVVTQPLPKEARDQEVHLK</sequence>
<comment type="caution">
    <text evidence="1">The sequence shown here is derived from an EMBL/GenBank/DDBJ whole genome shotgun (WGS) entry which is preliminary data.</text>
</comment>
<dbReference type="SUPFAM" id="SSF51230">
    <property type="entry name" value="Single hybrid motif"/>
    <property type="match status" value="1"/>
</dbReference>
<dbReference type="GO" id="GO:0015562">
    <property type="term" value="F:efflux transmembrane transporter activity"/>
    <property type="evidence" value="ECO:0007669"/>
    <property type="project" value="TreeGrafter"/>
</dbReference>
<dbReference type="STRING" id="573983.B0681_06460"/>
<dbReference type="PANTHER" id="PTHR30469">
    <property type="entry name" value="MULTIDRUG RESISTANCE PROTEIN MDTA"/>
    <property type="match status" value="1"/>
</dbReference>
<gene>
    <name evidence="1" type="ORF">B0681_06460</name>
</gene>
<dbReference type="PANTHER" id="PTHR30469:SF11">
    <property type="entry name" value="BLL4320 PROTEIN"/>
    <property type="match status" value="1"/>
</dbReference>
<accession>A0A1T0CR58</accession>
<dbReference type="Gene3D" id="2.40.50.100">
    <property type="match status" value="1"/>
</dbReference>
<proteinExistence type="predicted"/>
<protein>
    <recommendedName>
        <fullName evidence="3">RND efflux pump membrane fusion protein barrel-sandwich domain-containing protein</fullName>
    </recommendedName>
</protein>
<dbReference type="Proteomes" id="UP000190683">
    <property type="component" value="Unassembled WGS sequence"/>
</dbReference>